<feature type="region of interest" description="Disordered" evidence="1">
    <location>
        <begin position="16"/>
        <end position="41"/>
    </location>
</feature>
<protein>
    <submittedName>
        <fullName evidence="2">Uncharacterized protein</fullName>
    </submittedName>
</protein>
<dbReference type="Proteomes" id="UP000093044">
    <property type="component" value="Chromosome"/>
</dbReference>
<dbReference type="EMBL" id="CP016757">
    <property type="protein sequence ID" value="ANZ45005.1"/>
    <property type="molecule type" value="Genomic_DNA"/>
</dbReference>
<feature type="compositionally biased region" description="Polar residues" evidence="1">
    <location>
        <begin position="17"/>
        <end position="33"/>
    </location>
</feature>
<dbReference type="AlphaFoldDB" id="A0A1B2I4U5"/>
<name>A0A1B2I4U5_9BACT</name>
<evidence type="ECO:0000256" key="1">
    <source>
        <dbReference type="SAM" id="MobiDB-lite"/>
    </source>
</evidence>
<gene>
    <name evidence="2" type="ORF">BED41_07890</name>
</gene>
<sequence>MSSRGFCRGSVCRGNRAIQSNTPSVSRQKQAADTSLREGGCKKKSPFIIDRAEAKSLFMF</sequence>
<reference evidence="2" key="1">
    <citation type="submission" date="2016-08" db="EMBL/GenBank/DDBJ databases">
        <title>Complete genome of Cloacibacillus porcorum.</title>
        <authorList>
            <person name="Looft T."/>
            <person name="Bayles D.O."/>
            <person name="Alt D.P."/>
        </authorList>
    </citation>
    <scope>NUCLEOTIDE SEQUENCE [LARGE SCALE GENOMIC DNA]</scope>
    <source>
        <strain evidence="2">CL-84</strain>
    </source>
</reference>
<organism evidence="2 3">
    <name type="scientific">Cloacibacillus porcorum</name>
    <dbReference type="NCBI Taxonomy" id="1197717"/>
    <lineage>
        <taxon>Bacteria</taxon>
        <taxon>Thermotogati</taxon>
        <taxon>Synergistota</taxon>
        <taxon>Synergistia</taxon>
        <taxon>Synergistales</taxon>
        <taxon>Synergistaceae</taxon>
        <taxon>Cloacibacillus</taxon>
    </lineage>
</organism>
<evidence type="ECO:0000313" key="3">
    <source>
        <dbReference type="Proteomes" id="UP000093044"/>
    </source>
</evidence>
<keyword evidence="3" id="KW-1185">Reference proteome</keyword>
<accession>A0A1B2I4U5</accession>
<evidence type="ECO:0000313" key="2">
    <source>
        <dbReference type="EMBL" id="ANZ45005.1"/>
    </source>
</evidence>
<dbReference type="KEGG" id="cpor:BED41_07890"/>
<proteinExistence type="predicted"/>